<dbReference type="AlphaFoldDB" id="E8LX11"/>
<dbReference type="OrthoDB" id="5825483at2"/>
<keyword evidence="2" id="KW-1185">Reference proteome</keyword>
<proteinExistence type="predicted"/>
<name>E8LX11_9VIBR</name>
<accession>E8LX11</accession>
<gene>
    <name evidence="1" type="ORF">VIBR0546_17818</name>
</gene>
<sequence>MTIYDYIANYIQSTYKYEKTEGFWARLFYMTPEQRVQRLNEIFDTDKFWQNTTLQQPIPPECQSEDLTNGAMTTNE</sequence>
<protein>
    <submittedName>
        <fullName evidence="1">Uncharacterized protein</fullName>
    </submittedName>
</protein>
<dbReference type="EMBL" id="AEVS01000077">
    <property type="protein sequence ID" value="EGA64912.1"/>
    <property type="molecule type" value="Genomic_DNA"/>
</dbReference>
<reference evidence="1 2" key="1">
    <citation type="journal article" date="2012" name="Int. J. Syst. Evol. Microbiol.">
        <title>Vibrio caribbeanicus sp. nov., isolated from the marine sponge Scleritoderma cyanea.</title>
        <authorList>
            <person name="Hoffmann M."/>
            <person name="Monday S.R."/>
            <person name="Allard M.W."/>
            <person name="Strain E.A."/>
            <person name="Whittaker P."/>
            <person name="Naum M."/>
            <person name="McCarthy P.J."/>
            <person name="Lopez J.V."/>
            <person name="Fischer M."/>
            <person name="Brown E.W."/>
        </authorList>
    </citation>
    <scope>NUCLEOTIDE SEQUENCE [LARGE SCALE GENOMIC DNA]</scope>
    <source>
        <strain evidence="1 2">LMG 20546</strain>
    </source>
</reference>
<dbReference type="Proteomes" id="UP000004371">
    <property type="component" value="Unassembled WGS sequence"/>
</dbReference>
<evidence type="ECO:0000313" key="1">
    <source>
        <dbReference type="EMBL" id="EGA64912.1"/>
    </source>
</evidence>
<organism evidence="1 2">
    <name type="scientific">Vibrio brasiliensis LMG 20546</name>
    <dbReference type="NCBI Taxonomy" id="945543"/>
    <lineage>
        <taxon>Bacteria</taxon>
        <taxon>Pseudomonadati</taxon>
        <taxon>Pseudomonadota</taxon>
        <taxon>Gammaproteobacteria</taxon>
        <taxon>Vibrionales</taxon>
        <taxon>Vibrionaceae</taxon>
        <taxon>Vibrio</taxon>
        <taxon>Vibrio oreintalis group</taxon>
    </lineage>
</organism>
<dbReference type="STRING" id="945543.VIBR0546_17818"/>
<dbReference type="eggNOG" id="ENOG50302AX">
    <property type="taxonomic scope" value="Bacteria"/>
</dbReference>
<comment type="caution">
    <text evidence="1">The sequence shown here is derived from an EMBL/GenBank/DDBJ whole genome shotgun (WGS) entry which is preliminary data.</text>
</comment>
<dbReference type="RefSeq" id="WP_006880391.1">
    <property type="nucleotide sequence ID" value="NZ_AEVS01000077.1"/>
</dbReference>
<evidence type="ECO:0000313" key="2">
    <source>
        <dbReference type="Proteomes" id="UP000004371"/>
    </source>
</evidence>